<keyword evidence="1" id="KW-1133">Transmembrane helix</keyword>
<dbReference type="Proteomes" id="UP001464891">
    <property type="component" value="Unassembled WGS sequence"/>
</dbReference>
<protein>
    <submittedName>
        <fullName evidence="2">Uncharacterized protein</fullName>
    </submittedName>
</protein>
<keyword evidence="1" id="KW-0472">Membrane</keyword>
<accession>A0ABV0J7K0</accession>
<evidence type="ECO:0000256" key="1">
    <source>
        <dbReference type="SAM" id="Phobius"/>
    </source>
</evidence>
<keyword evidence="1" id="KW-0812">Transmembrane</keyword>
<feature type="transmembrane region" description="Helical" evidence="1">
    <location>
        <begin position="44"/>
        <end position="61"/>
    </location>
</feature>
<name>A0ABV0J7K0_9CYAN</name>
<sequence>MNITFSRLEIQEVAKYHRLLLWSILAAIAVNLSRVSLEEPSIGLFVYVAASVLQIFALYKLGKSLKLSVTSMVLLMIGLLVPILGLLILLFMHDKAMKVMKSAGVKVGFMGADPNSI</sequence>
<proteinExistence type="predicted"/>
<evidence type="ECO:0000313" key="2">
    <source>
        <dbReference type="EMBL" id="MEP0817758.1"/>
    </source>
</evidence>
<evidence type="ECO:0000313" key="3">
    <source>
        <dbReference type="Proteomes" id="UP001464891"/>
    </source>
</evidence>
<comment type="caution">
    <text evidence="2">The sequence shown here is derived from an EMBL/GenBank/DDBJ whole genome shotgun (WGS) entry which is preliminary data.</text>
</comment>
<keyword evidence="3" id="KW-1185">Reference proteome</keyword>
<feature type="transmembrane region" description="Helical" evidence="1">
    <location>
        <begin position="73"/>
        <end position="92"/>
    </location>
</feature>
<dbReference type="RefSeq" id="WP_190434476.1">
    <property type="nucleotide sequence ID" value="NZ_JAMPKM010000006.1"/>
</dbReference>
<reference evidence="2 3" key="1">
    <citation type="submission" date="2022-04" db="EMBL/GenBank/DDBJ databases">
        <title>Positive selection, recombination, and allopatry shape intraspecific diversity of widespread and dominant cyanobacteria.</title>
        <authorList>
            <person name="Wei J."/>
            <person name="Shu W."/>
            <person name="Hu C."/>
        </authorList>
    </citation>
    <scope>NUCLEOTIDE SEQUENCE [LARGE SCALE GENOMIC DNA]</scope>
    <source>
        <strain evidence="2 3">GB2-A4</strain>
    </source>
</reference>
<dbReference type="EMBL" id="JAMPKM010000006">
    <property type="protein sequence ID" value="MEP0817758.1"/>
    <property type="molecule type" value="Genomic_DNA"/>
</dbReference>
<feature type="transmembrane region" description="Helical" evidence="1">
    <location>
        <begin position="20"/>
        <end position="37"/>
    </location>
</feature>
<gene>
    <name evidence="2" type="ORF">NC998_11705</name>
</gene>
<organism evidence="2 3">
    <name type="scientific">Trichocoleus desertorum GB2-A4</name>
    <dbReference type="NCBI Taxonomy" id="2933944"/>
    <lineage>
        <taxon>Bacteria</taxon>
        <taxon>Bacillati</taxon>
        <taxon>Cyanobacteriota</taxon>
        <taxon>Cyanophyceae</taxon>
        <taxon>Leptolyngbyales</taxon>
        <taxon>Trichocoleusaceae</taxon>
        <taxon>Trichocoleus</taxon>
    </lineage>
</organism>